<dbReference type="RefSeq" id="WP_123217531.1">
    <property type="nucleotide sequence ID" value="NZ_RJTM01000123.1"/>
</dbReference>
<keyword evidence="2" id="KW-0255">Endonuclease</keyword>
<dbReference type="PANTHER" id="PTHR38590">
    <property type="entry name" value="BLL0828 PROTEIN"/>
    <property type="match status" value="1"/>
</dbReference>
<dbReference type="AlphaFoldDB" id="A0A3N0E199"/>
<evidence type="ECO:0000259" key="1">
    <source>
        <dbReference type="Pfam" id="PF04480"/>
    </source>
</evidence>
<keyword evidence="2" id="KW-0540">Nuclease</keyword>
<proteinExistence type="predicted"/>
<reference evidence="2 3" key="1">
    <citation type="submission" date="2018-10" db="EMBL/GenBank/DDBJ databases">
        <title>Sinomicrobium pectinilyticum sp. nov., a pectinase-producing bacterium isolated from alkaline and saline soil, and emended description of the genus Sinomicrobium.</title>
        <authorList>
            <person name="Cheng B."/>
            <person name="Li C."/>
            <person name="Lai Q."/>
            <person name="Du M."/>
            <person name="Shao Z."/>
            <person name="Xu P."/>
            <person name="Yang C."/>
        </authorList>
    </citation>
    <scope>NUCLEOTIDE SEQUENCE [LARGE SCALE GENOMIC DNA]</scope>
    <source>
        <strain evidence="2 3">5DNS001</strain>
    </source>
</reference>
<dbReference type="GO" id="GO:0004519">
    <property type="term" value="F:endonuclease activity"/>
    <property type="evidence" value="ECO:0007669"/>
    <property type="project" value="UniProtKB-KW"/>
</dbReference>
<keyword evidence="2" id="KW-0378">Hydrolase</keyword>
<name>A0A3N0E199_SINP1</name>
<sequence length="121" mass="14491">MKKTPIHNLKQLREYRTELRKNMTPAEAFLWKHIKARKIHGYRFTRQHSIGNYIVDFYCAKACLIIELDGEVHNNPQAEEYDFIRTKALNKKGYTVLRFENKIVFENLDAVLQEIKEHLKE</sequence>
<accession>A0A3N0E199</accession>
<dbReference type="InterPro" id="IPR047216">
    <property type="entry name" value="Endonuclease_DUF559_bact"/>
</dbReference>
<dbReference type="OrthoDB" id="9798754at2"/>
<evidence type="ECO:0000313" key="2">
    <source>
        <dbReference type="EMBL" id="RNL81615.1"/>
    </source>
</evidence>
<dbReference type="InterPro" id="IPR007569">
    <property type="entry name" value="DUF559"/>
</dbReference>
<keyword evidence="3" id="KW-1185">Reference proteome</keyword>
<dbReference type="SUPFAM" id="SSF52980">
    <property type="entry name" value="Restriction endonuclease-like"/>
    <property type="match status" value="1"/>
</dbReference>
<comment type="caution">
    <text evidence="2">The sequence shown here is derived from an EMBL/GenBank/DDBJ whole genome shotgun (WGS) entry which is preliminary data.</text>
</comment>
<protein>
    <submittedName>
        <fullName evidence="2">Endonuclease domain-containing protein</fullName>
    </submittedName>
</protein>
<gene>
    <name evidence="2" type="ORF">ED312_18575</name>
</gene>
<evidence type="ECO:0000313" key="3">
    <source>
        <dbReference type="Proteomes" id="UP000267469"/>
    </source>
</evidence>
<dbReference type="PANTHER" id="PTHR38590:SF1">
    <property type="entry name" value="BLL0828 PROTEIN"/>
    <property type="match status" value="1"/>
</dbReference>
<feature type="domain" description="DUF559" evidence="1">
    <location>
        <begin position="11"/>
        <end position="119"/>
    </location>
</feature>
<dbReference type="EMBL" id="RJTM01000123">
    <property type="protein sequence ID" value="RNL81615.1"/>
    <property type="molecule type" value="Genomic_DNA"/>
</dbReference>
<dbReference type="Pfam" id="PF04480">
    <property type="entry name" value="DUF559"/>
    <property type="match status" value="1"/>
</dbReference>
<organism evidence="2 3">
    <name type="scientific">Sinomicrobium pectinilyticum</name>
    <dbReference type="NCBI Taxonomy" id="1084421"/>
    <lineage>
        <taxon>Bacteria</taxon>
        <taxon>Pseudomonadati</taxon>
        <taxon>Bacteroidota</taxon>
        <taxon>Flavobacteriia</taxon>
        <taxon>Flavobacteriales</taxon>
        <taxon>Flavobacteriaceae</taxon>
        <taxon>Sinomicrobium</taxon>
    </lineage>
</organism>
<dbReference type="CDD" id="cd01038">
    <property type="entry name" value="Endonuclease_DUF559"/>
    <property type="match status" value="1"/>
</dbReference>
<dbReference type="InterPro" id="IPR011335">
    <property type="entry name" value="Restrct_endonuc-II-like"/>
</dbReference>
<dbReference type="Gene3D" id="3.40.960.10">
    <property type="entry name" value="VSR Endonuclease"/>
    <property type="match status" value="1"/>
</dbReference>
<dbReference type="Proteomes" id="UP000267469">
    <property type="component" value="Unassembled WGS sequence"/>
</dbReference>